<dbReference type="EMBL" id="AJWN02000094">
    <property type="protein sequence ID" value="OEE58392.1"/>
    <property type="molecule type" value="Genomic_DNA"/>
</dbReference>
<dbReference type="AlphaFoldDB" id="A0A1E5BZP5"/>
<dbReference type="Proteomes" id="UP000095039">
    <property type="component" value="Unassembled WGS sequence"/>
</dbReference>
<gene>
    <name evidence="1" type="ORF">A1OK_15470</name>
</gene>
<name>A0A1E5BZP5_9GAMM</name>
<evidence type="ECO:0008006" key="3">
    <source>
        <dbReference type="Google" id="ProtNLM"/>
    </source>
</evidence>
<evidence type="ECO:0000313" key="2">
    <source>
        <dbReference type="Proteomes" id="UP000095039"/>
    </source>
</evidence>
<accession>A0A1E5BZP5</accession>
<dbReference type="SUPFAM" id="SSF54427">
    <property type="entry name" value="NTF2-like"/>
    <property type="match status" value="2"/>
</dbReference>
<dbReference type="Gene3D" id="3.10.450.50">
    <property type="match status" value="2"/>
</dbReference>
<keyword evidence="2" id="KW-1185">Reference proteome</keyword>
<sequence length="248" mass="28029">MNPKLQNATNLYMEGIRDGNARQAVTQYTGDRYIQHSTGVKNGIEGFVEFFEPFLLRCPVRDIRVIRSVVDGQYVFVQVFQDINNGEAKWVTTDLFDTDNNDKIIEHWDVISAYEGKESDDVNQLNGHLGIEDEHATEANKARVREFMCDVMVLGQADKLDAFVDTASLVTHQGSDVASLEQCIGSYDQVFKLIGQGNVVVTYSRVMKGGIETARFDIFRLESGKIVELWINEEIVPPKHEWTNGGKF</sequence>
<dbReference type="RefSeq" id="WP_016959225.1">
    <property type="nucleotide sequence ID" value="NZ_AJWN02000094.1"/>
</dbReference>
<proteinExistence type="predicted"/>
<reference evidence="1 2" key="1">
    <citation type="journal article" date="2012" name="Science">
        <title>Ecological populations of bacteria act as socially cohesive units of antibiotic production and resistance.</title>
        <authorList>
            <person name="Cordero O.X."/>
            <person name="Wildschutte H."/>
            <person name="Kirkup B."/>
            <person name="Proehl S."/>
            <person name="Ngo L."/>
            <person name="Hussain F."/>
            <person name="Le Roux F."/>
            <person name="Mincer T."/>
            <person name="Polz M.F."/>
        </authorList>
    </citation>
    <scope>NUCLEOTIDE SEQUENCE [LARGE SCALE GENOMIC DNA]</scope>
    <source>
        <strain evidence="1 2">FF-454</strain>
    </source>
</reference>
<protein>
    <recommendedName>
        <fullName evidence="3">SnoaL-like domain-containing protein</fullName>
    </recommendedName>
</protein>
<comment type="caution">
    <text evidence="1">The sequence shown here is derived from an EMBL/GenBank/DDBJ whole genome shotgun (WGS) entry which is preliminary data.</text>
</comment>
<evidence type="ECO:0000313" key="1">
    <source>
        <dbReference type="EMBL" id="OEE58392.1"/>
    </source>
</evidence>
<organism evidence="1 2">
    <name type="scientific">Enterovibrio norvegicus FF-454</name>
    <dbReference type="NCBI Taxonomy" id="1185651"/>
    <lineage>
        <taxon>Bacteria</taxon>
        <taxon>Pseudomonadati</taxon>
        <taxon>Pseudomonadota</taxon>
        <taxon>Gammaproteobacteria</taxon>
        <taxon>Vibrionales</taxon>
        <taxon>Vibrionaceae</taxon>
        <taxon>Enterovibrio</taxon>
    </lineage>
</organism>
<dbReference type="InterPro" id="IPR032710">
    <property type="entry name" value="NTF2-like_dom_sf"/>
</dbReference>